<proteinExistence type="predicted"/>
<comment type="caution">
    <text evidence="5">The sequence shown here is derived from an EMBL/GenBank/DDBJ whole genome shotgun (WGS) entry which is preliminary data.</text>
</comment>
<feature type="region of interest" description="Disordered" evidence="2">
    <location>
        <begin position="1302"/>
        <end position="1358"/>
    </location>
</feature>
<dbReference type="PANTHER" id="PTHR10039:SF14">
    <property type="entry name" value="NACHT DOMAIN-CONTAINING PROTEIN"/>
    <property type="match status" value="1"/>
</dbReference>
<keyword evidence="6" id="KW-1185">Reference proteome</keyword>
<evidence type="ECO:0008006" key="7">
    <source>
        <dbReference type="Google" id="ProtNLM"/>
    </source>
</evidence>
<accession>A0ABQ8GHX0</accession>
<name>A0ABQ8GHX0_9PEZI</name>
<dbReference type="Pfam" id="PF17109">
    <property type="entry name" value="Goodbye"/>
    <property type="match status" value="1"/>
</dbReference>
<dbReference type="Gene3D" id="1.25.40.10">
    <property type="entry name" value="Tetratricopeptide repeat domain"/>
    <property type="match status" value="1"/>
</dbReference>
<feature type="compositionally biased region" description="Acidic residues" evidence="2">
    <location>
        <begin position="1348"/>
        <end position="1358"/>
    </location>
</feature>
<feature type="region of interest" description="Disordered" evidence="2">
    <location>
        <begin position="269"/>
        <end position="292"/>
    </location>
</feature>
<evidence type="ECO:0000313" key="5">
    <source>
        <dbReference type="EMBL" id="KAH7056888.1"/>
    </source>
</evidence>
<evidence type="ECO:0000313" key="6">
    <source>
        <dbReference type="Proteomes" id="UP000774617"/>
    </source>
</evidence>
<reference evidence="5 6" key="1">
    <citation type="journal article" date="2021" name="Nat. Commun.">
        <title>Genetic determinants of endophytism in the Arabidopsis root mycobiome.</title>
        <authorList>
            <person name="Mesny F."/>
            <person name="Miyauchi S."/>
            <person name="Thiergart T."/>
            <person name="Pickel B."/>
            <person name="Atanasova L."/>
            <person name="Karlsson M."/>
            <person name="Huettel B."/>
            <person name="Barry K.W."/>
            <person name="Haridas S."/>
            <person name="Chen C."/>
            <person name="Bauer D."/>
            <person name="Andreopoulos W."/>
            <person name="Pangilinan J."/>
            <person name="LaButti K."/>
            <person name="Riley R."/>
            <person name="Lipzen A."/>
            <person name="Clum A."/>
            <person name="Drula E."/>
            <person name="Henrissat B."/>
            <person name="Kohler A."/>
            <person name="Grigoriev I.V."/>
            <person name="Martin F.M."/>
            <person name="Hacquard S."/>
        </authorList>
    </citation>
    <scope>NUCLEOTIDE SEQUENCE [LARGE SCALE GENOMIC DNA]</scope>
    <source>
        <strain evidence="5 6">MPI-SDFR-AT-0080</strain>
    </source>
</reference>
<dbReference type="Pfam" id="PF24883">
    <property type="entry name" value="NPHP3_N"/>
    <property type="match status" value="1"/>
</dbReference>
<protein>
    <recommendedName>
        <fullName evidence="7">Fungal STAND N-terminal Goodbye domain-containing protein</fullName>
    </recommendedName>
</protein>
<dbReference type="SUPFAM" id="SSF52540">
    <property type="entry name" value="P-loop containing nucleoside triphosphate hydrolases"/>
    <property type="match status" value="1"/>
</dbReference>
<feature type="domain" description="Nephrocystin 3-like N-terminal" evidence="4">
    <location>
        <begin position="317"/>
        <end position="488"/>
    </location>
</feature>
<organism evidence="5 6">
    <name type="scientific">Macrophomina phaseolina</name>
    <dbReference type="NCBI Taxonomy" id="35725"/>
    <lineage>
        <taxon>Eukaryota</taxon>
        <taxon>Fungi</taxon>
        <taxon>Dikarya</taxon>
        <taxon>Ascomycota</taxon>
        <taxon>Pezizomycotina</taxon>
        <taxon>Dothideomycetes</taxon>
        <taxon>Dothideomycetes incertae sedis</taxon>
        <taxon>Botryosphaeriales</taxon>
        <taxon>Botryosphaeriaceae</taxon>
        <taxon>Macrophomina</taxon>
    </lineage>
</organism>
<sequence length="1479" mass="165633">MKEELDKDKRDVSDLWNDALKNYKGIVGVSLQPKFAGVDEMIKFGTEQMNAFHRFRHNEKKVDKLRSLFISNMDYIQKGAQQLIAAATPAFPPAAAIGTALTYMLSACKQVSADYDVVTAFFEDMNAFLQRITILESRLPSYPAYRNCLMDVFTAVLDMCGFATKYIELGRFKKWVLNMVRGEDGDLASARKKMDTRLSRLQSATEYAILGNTEKLQVMSAELKQNDEMQTQMLEEQTKLLEAVLETQDSVRNDLKDIRKLLSVFEERRREEPGKQKNNKSGKPPTSDRVRGFFYDTIDPAHEYRNIKDTFIPDMSTWIFEEEAWNDWLAQENEKSASKLLCISGPPGAGKSHLAVSAHDRLVQLADRGGDASDCVVQFYFRETNDDTSYFLYAIHWITIQIAEQNARLCEKINIELAREDTELDVDDWQDVWNKLVKPLFSGTSGARLQIVFDGLDELAPDEHAVAYQFLELIKEPELNITVLCTTRPALVPKLEGLGSKTVQITKEKQLSDLKTLIWHHLNNDAGLKRLSRYMKQRISSRLEEKGDCLLYAEHMLKRFNAIGREPLILRQLDQSMPDTLEQLYTTILADLQRKTTLEQQQTLKDLFIWLTFSIRPITVSEAMSLARLLPGQLNLEEELQSQHLSRILRIADLEEAVDLSSPSRNSELEELQELQGSTDAAYDDWNLPIKFQERPMRDFFRSAKVSEDPNSLRTPVFEAHRKIFITLSQILCGTVGDAVGDGLRTYAASCWIFHLSWMWYYGKSCRSTDDEKVALLEAVCAVLNGEGDVAKNLELQGVEYDDFGFQNTGPTMTFFATMAKELGEGRLKESVMHWAEEVAGNSKRAFVNLAKAHIRNWFGATDLKLAQRSYKYARGALALTDMKHLLHDEEESDSDDAEGSEGDQPQHSSEEIIAVSKAFPDIADCNAPWAAALLLEQSEHYDAALPEVQQALELTPSETTKRLQVLNLLAKIQYGLEDYPTALSTISSALSETPDPPPHLLRQALITRASIEAALEKPDEAAASYAAARQADSSSPMPGDILQDELDVYLAHKAASDPGSVVAAVRRWTPLERLAWMTWDYADKDSAICRQHGDFQRACGRAGAASFMVEAYDGAIALLDAVGAGAPLRLELAGARWSVCGDVEGARALVDEVLDAAAPSGVSYRFTNEEPAYTLVLAVNLMADLVYEQFRSSGDGKRKQRLVEEMRGVTSRELARGVSSWRSMVNHHTVVLAKMVRKMGPVAEFEEVLRGAFDVAYDALVDNVGWNDSDNVTSLAEVLSALGGLEKEARILLSAQYSKLDPSAENAEDGPSEEKGNEKTAASDGEESGGDGEEYTGDAEGTGNDKDSDDQDSLPDDEGDLDGDFWFTCSGECNPSVQWRAWKGRPLYFCLVCYNTGLCEDCYGKRQEYNNGAKSEVGSSYCGLNHKYLKGPIEGWKGIQNGKIVIEGEEPVAFKDWLKDLKEEKWEAAWKTFWLAEE</sequence>
<feature type="compositionally biased region" description="Acidic residues" evidence="2">
    <location>
        <begin position="889"/>
        <end position="902"/>
    </location>
</feature>
<dbReference type="InterPro" id="IPR056884">
    <property type="entry name" value="NPHP3-like_N"/>
</dbReference>
<evidence type="ECO:0000256" key="2">
    <source>
        <dbReference type="SAM" id="MobiDB-lite"/>
    </source>
</evidence>
<dbReference type="SUPFAM" id="SSF48452">
    <property type="entry name" value="TPR-like"/>
    <property type="match status" value="1"/>
</dbReference>
<feature type="compositionally biased region" description="Acidic residues" evidence="2">
    <location>
        <begin position="1325"/>
        <end position="1338"/>
    </location>
</feature>
<dbReference type="PANTHER" id="PTHR10039">
    <property type="entry name" value="AMELOGENIN"/>
    <property type="match status" value="1"/>
</dbReference>
<dbReference type="Proteomes" id="UP000774617">
    <property type="component" value="Unassembled WGS sequence"/>
</dbReference>
<feature type="domain" description="Fungal STAND N-terminal Goodbye" evidence="3">
    <location>
        <begin position="16"/>
        <end position="133"/>
    </location>
</feature>
<dbReference type="EMBL" id="JAGTJR010000007">
    <property type="protein sequence ID" value="KAH7056888.1"/>
    <property type="molecule type" value="Genomic_DNA"/>
</dbReference>
<evidence type="ECO:0000256" key="1">
    <source>
        <dbReference type="ARBA" id="ARBA00022737"/>
    </source>
</evidence>
<dbReference type="InterPro" id="IPR027417">
    <property type="entry name" value="P-loop_NTPase"/>
</dbReference>
<dbReference type="InterPro" id="IPR011990">
    <property type="entry name" value="TPR-like_helical_dom_sf"/>
</dbReference>
<dbReference type="Gene3D" id="3.40.50.300">
    <property type="entry name" value="P-loop containing nucleotide triphosphate hydrolases"/>
    <property type="match status" value="1"/>
</dbReference>
<keyword evidence="1" id="KW-0677">Repeat</keyword>
<feature type="region of interest" description="Disordered" evidence="2">
    <location>
        <begin position="889"/>
        <end position="909"/>
    </location>
</feature>
<dbReference type="InterPro" id="IPR031350">
    <property type="entry name" value="Goodbye_dom"/>
</dbReference>
<evidence type="ECO:0000259" key="3">
    <source>
        <dbReference type="Pfam" id="PF17109"/>
    </source>
</evidence>
<evidence type="ECO:0000259" key="4">
    <source>
        <dbReference type="Pfam" id="PF24883"/>
    </source>
</evidence>
<gene>
    <name evidence="5" type="ORF">B0J12DRAFT_567799</name>
</gene>